<dbReference type="Pfam" id="PF12911">
    <property type="entry name" value="OppC_N"/>
    <property type="match status" value="1"/>
</dbReference>
<accession>A0A1H0GVB7</accession>
<evidence type="ECO:0000256" key="7">
    <source>
        <dbReference type="RuleBase" id="RU363032"/>
    </source>
</evidence>
<protein>
    <submittedName>
        <fullName evidence="10">Peptide/nickel transport system permease protein</fullName>
    </submittedName>
</protein>
<evidence type="ECO:0000313" key="10">
    <source>
        <dbReference type="EMBL" id="SDO10808.1"/>
    </source>
</evidence>
<dbReference type="STRING" id="1005944.SAMN05192576_3356"/>
<dbReference type="GO" id="GO:0005886">
    <property type="term" value="C:plasma membrane"/>
    <property type="evidence" value="ECO:0007669"/>
    <property type="project" value="UniProtKB-SubCell"/>
</dbReference>
<feature type="transmembrane region" description="Helical" evidence="7">
    <location>
        <begin position="49"/>
        <end position="74"/>
    </location>
</feature>
<feature type="region of interest" description="Disordered" evidence="8">
    <location>
        <begin position="1"/>
        <end position="32"/>
    </location>
</feature>
<dbReference type="PANTHER" id="PTHR43386:SF1">
    <property type="entry name" value="D,D-DIPEPTIDE TRANSPORT SYSTEM PERMEASE PROTEIN DDPC-RELATED"/>
    <property type="match status" value="1"/>
</dbReference>
<evidence type="ECO:0000256" key="3">
    <source>
        <dbReference type="ARBA" id="ARBA00022475"/>
    </source>
</evidence>
<feature type="transmembrane region" description="Helical" evidence="7">
    <location>
        <begin position="203"/>
        <end position="222"/>
    </location>
</feature>
<dbReference type="InterPro" id="IPR025966">
    <property type="entry name" value="OppC_N"/>
</dbReference>
<comment type="subcellular location">
    <subcellularLocation>
        <location evidence="1 7">Cell membrane</location>
        <topology evidence="1 7">Multi-pass membrane protein</topology>
    </subcellularLocation>
</comment>
<evidence type="ECO:0000256" key="1">
    <source>
        <dbReference type="ARBA" id="ARBA00004651"/>
    </source>
</evidence>
<proteinExistence type="inferred from homology"/>
<dbReference type="InterPro" id="IPR050366">
    <property type="entry name" value="BP-dependent_transpt_permease"/>
</dbReference>
<feature type="domain" description="ABC transmembrane type-1" evidence="9">
    <location>
        <begin position="128"/>
        <end position="328"/>
    </location>
</feature>
<gene>
    <name evidence="10" type="ORF">SAMN05192576_3356</name>
</gene>
<dbReference type="InterPro" id="IPR035906">
    <property type="entry name" value="MetI-like_sf"/>
</dbReference>
<dbReference type="Gene3D" id="1.10.3720.10">
    <property type="entry name" value="MetI-like"/>
    <property type="match status" value="1"/>
</dbReference>
<dbReference type="InterPro" id="IPR000515">
    <property type="entry name" value="MetI-like"/>
</dbReference>
<evidence type="ECO:0000259" key="9">
    <source>
        <dbReference type="PROSITE" id="PS50928"/>
    </source>
</evidence>
<dbReference type="PROSITE" id="PS50928">
    <property type="entry name" value="ABC_TM1"/>
    <property type="match status" value="1"/>
</dbReference>
<feature type="transmembrane region" description="Helical" evidence="7">
    <location>
        <begin position="163"/>
        <end position="183"/>
    </location>
</feature>
<dbReference type="EMBL" id="FNIC01000006">
    <property type="protein sequence ID" value="SDO10808.1"/>
    <property type="molecule type" value="Genomic_DNA"/>
</dbReference>
<feature type="transmembrane region" description="Helical" evidence="7">
    <location>
        <begin position="132"/>
        <end position="156"/>
    </location>
</feature>
<dbReference type="OrthoDB" id="8906042at2"/>
<evidence type="ECO:0000256" key="5">
    <source>
        <dbReference type="ARBA" id="ARBA00022989"/>
    </source>
</evidence>
<comment type="similarity">
    <text evidence="7">Belongs to the binding-protein-dependent transport system permease family.</text>
</comment>
<evidence type="ECO:0000256" key="2">
    <source>
        <dbReference type="ARBA" id="ARBA00022448"/>
    </source>
</evidence>
<evidence type="ECO:0000313" key="11">
    <source>
        <dbReference type="Proteomes" id="UP000199004"/>
    </source>
</evidence>
<feature type="transmembrane region" description="Helical" evidence="7">
    <location>
        <begin position="308"/>
        <end position="331"/>
    </location>
</feature>
<reference evidence="10 11" key="1">
    <citation type="submission" date="2016-10" db="EMBL/GenBank/DDBJ databases">
        <authorList>
            <person name="de Groot N.N."/>
        </authorList>
    </citation>
    <scope>NUCLEOTIDE SEQUENCE [LARGE SCALE GENOMIC DNA]</scope>
    <source>
        <strain evidence="10 11">CGMCC 1.11147</strain>
    </source>
</reference>
<dbReference type="Pfam" id="PF00528">
    <property type="entry name" value="BPD_transp_1"/>
    <property type="match status" value="1"/>
</dbReference>
<keyword evidence="2 7" id="KW-0813">Transport</keyword>
<keyword evidence="4 7" id="KW-0812">Transmembrane</keyword>
<keyword evidence="5 7" id="KW-1133">Transmembrane helix</keyword>
<name>A0A1H0GVB7_9ACTN</name>
<feature type="transmembrane region" description="Helical" evidence="7">
    <location>
        <begin position="253"/>
        <end position="275"/>
    </location>
</feature>
<evidence type="ECO:0000256" key="8">
    <source>
        <dbReference type="SAM" id="MobiDB-lite"/>
    </source>
</evidence>
<keyword evidence="6 7" id="KW-0472">Membrane</keyword>
<dbReference type="PANTHER" id="PTHR43386">
    <property type="entry name" value="OLIGOPEPTIDE TRANSPORT SYSTEM PERMEASE PROTEIN APPC"/>
    <property type="match status" value="1"/>
</dbReference>
<keyword evidence="11" id="KW-1185">Reference proteome</keyword>
<dbReference type="Proteomes" id="UP000199004">
    <property type="component" value="Unassembled WGS sequence"/>
</dbReference>
<dbReference type="GO" id="GO:0055085">
    <property type="term" value="P:transmembrane transport"/>
    <property type="evidence" value="ECO:0007669"/>
    <property type="project" value="InterPro"/>
</dbReference>
<organism evidence="10 11">
    <name type="scientific">Nocardioides szechwanensis</name>
    <dbReference type="NCBI Taxonomy" id="1005944"/>
    <lineage>
        <taxon>Bacteria</taxon>
        <taxon>Bacillati</taxon>
        <taxon>Actinomycetota</taxon>
        <taxon>Actinomycetes</taxon>
        <taxon>Propionibacteriales</taxon>
        <taxon>Nocardioidaceae</taxon>
        <taxon>Nocardioides</taxon>
    </lineage>
</organism>
<dbReference type="SUPFAM" id="SSF161098">
    <property type="entry name" value="MetI-like"/>
    <property type="match status" value="1"/>
</dbReference>
<evidence type="ECO:0000256" key="4">
    <source>
        <dbReference type="ARBA" id="ARBA00022692"/>
    </source>
</evidence>
<keyword evidence="3" id="KW-1003">Cell membrane</keyword>
<evidence type="ECO:0000256" key="6">
    <source>
        <dbReference type="ARBA" id="ARBA00023136"/>
    </source>
</evidence>
<sequence length="341" mass="36559">MSTPTMGSETLGHLSEEALPGDEAPATKRQVSGKSPLRIAAGRLRQDKVAMVCLTIVVIFGLIAIFAGTIAGWFNVTTTPGNPAEDLNYLNGGMPYKGPPNGSFDPDHPFGIAPKTATDNLATWLYGCRTSMMIATSATILASLLGIVLGLVAGFVGGIVDKIISFVTDLFLTLPFLLMALVIAPILSERFALKPDTYKQMQLLSLIVILAGFGWMGVARLVRGEVLSLREREFILSSQVIGMSTPRIMFKELLPNLVAPIVVAISLMLPAFIAAEAGLAYLGVGITQGSSWGQTILQASSYFEHYPLYLWEPLLGIVVLVLALNLLGDAIRDAVDPKTRR</sequence>
<dbReference type="CDD" id="cd06261">
    <property type="entry name" value="TM_PBP2"/>
    <property type="match status" value="1"/>
</dbReference>
<dbReference type="AlphaFoldDB" id="A0A1H0GVB7"/>